<dbReference type="Proteomes" id="UP000076761">
    <property type="component" value="Unassembled WGS sequence"/>
</dbReference>
<proteinExistence type="predicted"/>
<evidence type="ECO:0000313" key="2">
    <source>
        <dbReference type="EMBL" id="KZT28370.1"/>
    </source>
</evidence>
<evidence type="ECO:0000256" key="1">
    <source>
        <dbReference type="SAM" id="MobiDB-lite"/>
    </source>
</evidence>
<evidence type="ECO:0000313" key="3">
    <source>
        <dbReference type="Proteomes" id="UP000076761"/>
    </source>
</evidence>
<keyword evidence="3" id="KW-1185">Reference proteome</keyword>
<gene>
    <name evidence="2" type="ORF">NEOLEDRAFT_1176097</name>
</gene>
<dbReference type="InParanoid" id="A0A165ULV4"/>
<organism evidence="2 3">
    <name type="scientific">Neolentinus lepideus HHB14362 ss-1</name>
    <dbReference type="NCBI Taxonomy" id="1314782"/>
    <lineage>
        <taxon>Eukaryota</taxon>
        <taxon>Fungi</taxon>
        <taxon>Dikarya</taxon>
        <taxon>Basidiomycota</taxon>
        <taxon>Agaricomycotina</taxon>
        <taxon>Agaricomycetes</taxon>
        <taxon>Gloeophyllales</taxon>
        <taxon>Gloeophyllaceae</taxon>
        <taxon>Neolentinus</taxon>
    </lineage>
</organism>
<accession>A0A165ULV4</accession>
<protein>
    <submittedName>
        <fullName evidence="2">Uncharacterized protein</fullName>
    </submittedName>
</protein>
<dbReference type="EMBL" id="KV425558">
    <property type="protein sequence ID" value="KZT28370.1"/>
    <property type="molecule type" value="Genomic_DNA"/>
</dbReference>
<feature type="region of interest" description="Disordered" evidence="1">
    <location>
        <begin position="63"/>
        <end position="112"/>
    </location>
</feature>
<dbReference type="AlphaFoldDB" id="A0A165ULV4"/>
<name>A0A165ULV4_9AGAM</name>
<feature type="compositionally biased region" description="Low complexity" evidence="1">
    <location>
        <begin position="64"/>
        <end position="81"/>
    </location>
</feature>
<feature type="compositionally biased region" description="Acidic residues" evidence="1">
    <location>
        <begin position="82"/>
        <end position="99"/>
    </location>
</feature>
<reference evidence="2 3" key="1">
    <citation type="journal article" date="2016" name="Mol. Biol. Evol.">
        <title>Comparative Genomics of Early-Diverging Mushroom-Forming Fungi Provides Insights into the Origins of Lignocellulose Decay Capabilities.</title>
        <authorList>
            <person name="Nagy L.G."/>
            <person name="Riley R."/>
            <person name="Tritt A."/>
            <person name="Adam C."/>
            <person name="Daum C."/>
            <person name="Floudas D."/>
            <person name="Sun H."/>
            <person name="Yadav J.S."/>
            <person name="Pangilinan J."/>
            <person name="Larsson K.H."/>
            <person name="Matsuura K."/>
            <person name="Barry K."/>
            <person name="Labutti K."/>
            <person name="Kuo R."/>
            <person name="Ohm R.A."/>
            <person name="Bhattacharya S.S."/>
            <person name="Shirouzu T."/>
            <person name="Yoshinaga Y."/>
            <person name="Martin F.M."/>
            <person name="Grigoriev I.V."/>
            <person name="Hibbett D.S."/>
        </authorList>
    </citation>
    <scope>NUCLEOTIDE SEQUENCE [LARGE SCALE GENOMIC DNA]</scope>
    <source>
        <strain evidence="2 3">HHB14362 ss-1</strain>
    </source>
</reference>
<sequence length="112" mass="11920">MSPPYLDPRIMHLECDMANMHWLLEDLHGMVQDIAATQKAGFERLTPPPQPFYKALAQPTASGSIAKVASSSKPSAAAAAESEGETDEEEVNGKEDDEDYGKVDDGPSAGSA</sequence>